<evidence type="ECO:0000256" key="1">
    <source>
        <dbReference type="SAM" id="MobiDB-lite"/>
    </source>
</evidence>
<evidence type="ECO:0000313" key="3">
    <source>
        <dbReference type="Proteomes" id="UP001314229"/>
    </source>
</evidence>
<accession>A0AAV1PX25</accession>
<dbReference type="EMBL" id="CAWUFR010000341">
    <property type="protein sequence ID" value="CAK6976268.1"/>
    <property type="molecule type" value="Genomic_DNA"/>
</dbReference>
<organism evidence="2 3">
    <name type="scientific">Scomber scombrus</name>
    <name type="common">Atlantic mackerel</name>
    <name type="synonym">Scomber vernalis</name>
    <dbReference type="NCBI Taxonomy" id="13677"/>
    <lineage>
        <taxon>Eukaryota</taxon>
        <taxon>Metazoa</taxon>
        <taxon>Chordata</taxon>
        <taxon>Craniata</taxon>
        <taxon>Vertebrata</taxon>
        <taxon>Euteleostomi</taxon>
        <taxon>Actinopterygii</taxon>
        <taxon>Neopterygii</taxon>
        <taxon>Teleostei</taxon>
        <taxon>Neoteleostei</taxon>
        <taxon>Acanthomorphata</taxon>
        <taxon>Pelagiaria</taxon>
        <taxon>Scombriformes</taxon>
        <taxon>Scombridae</taxon>
        <taxon>Scomber</taxon>
    </lineage>
</organism>
<comment type="caution">
    <text evidence="2">The sequence shown here is derived from an EMBL/GenBank/DDBJ whole genome shotgun (WGS) entry which is preliminary data.</text>
</comment>
<name>A0AAV1PX25_SCOSC</name>
<proteinExistence type="predicted"/>
<protein>
    <submittedName>
        <fullName evidence="2">Uncharacterized protein</fullName>
    </submittedName>
</protein>
<dbReference type="Proteomes" id="UP001314229">
    <property type="component" value="Unassembled WGS sequence"/>
</dbReference>
<gene>
    <name evidence="2" type="ORF">FSCOSCO3_A015311</name>
</gene>
<feature type="non-terminal residue" evidence="2">
    <location>
        <position position="115"/>
    </location>
</feature>
<reference evidence="2 3" key="1">
    <citation type="submission" date="2024-01" db="EMBL/GenBank/DDBJ databases">
        <authorList>
            <person name="Alioto T."/>
            <person name="Alioto T."/>
            <person name="Gomez Garrido J."/>
        </authorList>
    </citation>
    <scope>NUCLEOTIDE SEQUENCE [LARGE SCALE GENOMIC DNA]</scope>
</reference>
<sequence length="115" mass="12707">MGADLRGAGWGGEVEAEEEDRKGDSREGAGALPATKPVTGLETAPWWGGVELRVEDEDVLHRPLVDTIRGNIMCPQYHIRCHNGTVEKNGARTNNNDTPHRETQTASERQNRCCR</sequence>
<feature type="region of interest" description="Disordered" evidence="1">
    <location>
        <begin position="85"/>
        <end position="115"/>
    </location>
</feature>
<feature type="region of interest" description="Disordered" evidence="1">
    <location>
        <begin position="1"/>
        <end position="42"/>
    </location>
</feature>
<evidence type="ECO:0000313" key="2">
    <source>
        <dbReference type="EMBL" id="CAK6976268.1"/>
    </source>
</evidence>
<dbReference type="AlphaFoldDB" id="A0AAV1PX25"/>
<keyword evidence="3" id="KW-1185">Reference proteome</keyword>